<dbReference type="AlphaFoldDB" id="A0A1B0FC68"/>
<evidence type="ECO:0000313" key="4">
    <source>
        <dbReference type="Proteomes" id="UP000092444"/>
    </source>
</evidence>
<dbReference type="Proteomes" id="UP000092444">
    <property type="component" value="Unassembled WGS sequence"/>
</dbReference>
<dbReference type="PhylomeDB" id="A0A1B0FC68"/>
<dbReference type="InterPro" id="IPR045099">
    <property type="entry name" value="PITH1-like"/>
</dbReference>
<dbReference type="GO" id="GO:0060255">
    <property type="term" value="P:regulation of macromolecule metabolic process"/>
    <property type="evidence" value="ECO:0007669"/>
    <property type="project" value="UniProtKB-ARBA"/>
</dbReference>
<dbReference type="GO" id="GO:0045654">
    <property type="term" value="P:positive regulation of megakaryocyte differentiation"/>
    <property type="evidence" value="ECO:0007669"/>
    <property type="project" value="UniProtKB-ARBA"/>
</dbReference>
<dbReference type="EMBL" id="CCAG010022267">
    <property type="status" value="NOT_ANNOTATED_CDS"/>
    <property type="molecule type" value="Genomic_DNA"/>
</dbReference>
<dbReference type="GO" id="GO:0005634">
    <property type="term" value="C:nucleus"/>
    <property type="evidence" value="ECO:0007669"/>
    <property type="project" value="TreeGrafter"/>
</dbReference>
<evidence type="ECO:0000256" key="1">
    <source>
        <dbReference type="ARBA" id="ARBA00025788"/>
    </source>
</evidence>
<evidence type="ECO:0000313" key="3">
    <source>
        <dbReference type="EnsemblMetazoa" id="GMOY001159-PA"/>
    </source>
</evidence>
<evidence type="ECO:0000259" key="2">
    <source>
        <dbReference type="PROSITE" id="PS51532"/>
    </source>
</evidence>
<accession>A0A1B0FC68</accession>
<organism evidence="3 4">
    <name type="scientific">Glossina morsitans morsitans</name>
    <name type="common">Savannah tsetse fly</name>
    <dbReference type="NCBI Taxonomy" id="37546"/>
    <lineage>
        <taxon>Eukaryota</taxon>
        <taxon>Metazoa</taxon>
        <taxon>Ecdysozoa</taxon>
        <taxon>Arthropoda</taxon>
        <taxon>Hexapoda</taxon>
        <taxon>Insecta</taxon>
        <taxon>Pterygota</taxon>
        <taxon>Neoptera</taxon>
        <taxon>Endopterygota</taxon>
        <taxon>Diptera</taxon>
        <taxon>Brachycera</taxon>
        <taxon>Muscomorpha</taxon>
        <taxon>Hippoboscoidea</taxon>
        <taxon>Glossinidae</taxon>
        <taxon>Glossina</taxon>
    </lineage>
</organism>
<dbReference type="FunFam" id="2.60.120.470:FF:000002">
    <property type="entry name" value="PITH domain-containing protein 1"/>
    <property type="match status" value="1"/>
</dbReference>
<comment type="similarity">
    <text evidence="1">Belongs to the PITHD1 family.</text>
</comment>
<protein>
    <recommendedName>
        <fullName evidence="2">PITH domain-containing protein</fullName>
    </recommendedName>
</protein>
<dbReference type="VEuPathDB" id="VectorBase:GMOY001159"/>
<sequence>MNHTLNSERAPPAASASTDFLLKMPHGHSHGGDCSDEAANTDQPLEMGIEYSLYEKIDLDNLECLNEELEGSGKRVFRPYEDRLDTTQFVKSDCDEELLFNIPFTGNIKLKGIIIIGGNDDSHPNKMRLFKNRPKMTFDDVLVKADQEFELSPDYRGEIEYSPKVVTFSSVYHLSIHFPTNFGADNTYIHYIGLRGEFSEAHYHGVTICNYEARPNVTDHKNKLYDSIRNAGVLKITFI</sequence>
<dbReference type="PANTHER" id="PTHR12175">
    <property type="entry name" value="AD039 HT014 THIOREDOXIN FAMILY TRP26"/>
    <property type="match status" value="1"/>
</dbReference>
<name>A0A1B0FC68_GLOMM</name>
<dbReference type="PANTHER" id="PTHR12175:SF1">
    <property type="entry name" value="PITH DOMAIN-CONTAINING PROTEIN 1"/>
    <property type="match status" value="1"/>
</dbReference>
<dbReference type="InterPro" id="IPR037047">
    <property type="entry name" value="PITH_dom_sf"/>
</dbReference>
<dbReference type="EnsemblMetazoa" id="GMOY001159-RA">
    <property type="protein sequence ID" value="GMOY001159-PA"/>
    <property type="gene ID" value="GMOY001159"/>
</dbReference>
<dbReference type="SUPFAM" id="SSF49785">
    <property type="entry name" value="Galactose-binding domain-like"/>
    <property type="match status" value="1"/>
</dbReference>
<proteinExistence type="inferred from homology"/>
<dbReference type="GO" id="GO:0080090">
    <property type="term" value="P:regulation of primary metabolic process"/>
    <property type="evidence" value="ECO:0007669"/>
    <property type="project" value="UniProtKB-ARBA"/>
</dbReference>
<dbReference type="GO" id="GO:0005737">
    <property type="term" value="C:cytoplasm"/>
    <property type="evidence" value="ECO:0007669"/>
    <property type="project" value="UniProtKB-ARBA"/>
</dbReference>
<dbReference type="Pfam" id="PF06201">
    <property type="entry name" value="PITH"/>
    <property type="match status" value="1"/>
</dbReference>
<dbReference type="InterPro" id="IPR008979">
    <property type="entry name" value="Galactose-bd-like_sf"/>
</dbReference>
<feature type="domain" description="PITH" evidence="2">
    <location>
        <begin position="42"/>
        <end position="214"/>
    </location>
</feature>
<keyword evidence="4" id="KW-1185">Reference proteome</keyword>
<reference evidence="3" key="1">
    <citation type="submission" date="2020-05" db="UniProtKB">
        <authorList>
            <consortium name="EnsemblMetazoa"/>
        </authorList>
    </citation>
    <scope>IDENTIFICATION</scope>
    <source>
        <strain evidence="3">Yale</strain>
    </source>
</reference>
<dbReference type="Gene3D" id="2.60.120.470">
    <property type="entry name" value="PITH domain"/>
    <property type="match status" value="1"/>
</dbReference>
<dbReference type="InterPro" id="IPR010400">
    <property type="entry name" value="PITH_dom"/>
</dbReference>
<dbReference type="PROSITE" id="PS51532">
    <property type="entry name" value="PITH"/>
    <property type="match status" value="1"/>
</dbReference>